<gene>
    <name evidence="10" type="primary">DOA4</name>
    <name evidence="10" type="ORF">CAAN4_F01398</name>
</gene>
<dbReference type="SUPFAM" id="SSF52821">
    <property type="entry name" value="Rhodanese/Cell cycle control phosphatase"/>
    <property type="match status" value="1"/>
</dbReference>
<dbReference type="InterPro" id="IPR038765">
    <property type="entry name" value="Papain-like_cys_pep_sf"/>
</dbReference>
<dbReference type="EMBL" id="OZ004258">
    <property type="protein sequence ID" value="CAK7911215.1"/>
    <property type="molecule type" value="Genomic_DNA"/>
</dbReference>
<keyword evidence="3 7" id="KW-0645">Protease</keyword>
<dbReference type="PANTHER" id="PTHR21646:SF95">
    <property type="entry name" value="UBIQUITIN CARBOXYL-TERMINAL HYDROLASE 4-RELATED"/>
    <property type="match status" value="1"/>
</dbReference>
<dbReference type="SUPFAM" id="SSF54001">
    <property type="entry name" value="Cysteine proteinases"/>
    <property type="match status" value="1"/>
</dbReference>
<protein>
    <recommendedName>
        <fullName evidence="7">Ubiquitin carboxyl-terminal hydrolase</fullName>
        <ecNumber evidence="7">3.4.19.12</ecNumber>
    </recommendedName>
</protein>
<dbReference type="PROSITE" id="PS00972">
    <property type="entry name" value="USP_1"/>
    <property type="match status" value="1"/>
</dbReference>
<dbReference type="Gene3D" id="3.90.70.10">
    <property type="entry name" value="Cysteine proteinases"/>
    <property type="match status" value="1"/>
</dbReference>
<feature type="compositionally biased region" description="Low complexity" evidence="8">
    <location>
        <begin position="457"/>
        <end position="483"/>
    </location>
</feature>
<name>A0ABP0EED0_9ASCO</name>
<evidence type="ECO:0000256" key="1">
    <source>
        <dbReference type="ARBA" id="ARBA00000707"/>
    </source>
</evidence>
<evidence type="ECO:0000256" key="3">
    <source>
        <dbReference type="ARBA" id="ARBA00022670"/>
    </source>
</evidence>
<feature type="compositionally biased region" description="Polar residues" evidence="8">
    <location>
        <begin position="344"/>
        <end position="373"/>
    </location>
</feature>
<keyword evidence="6 7" id="KW-0788">Thiol protease</keyword>
<sequence length="891" mass="100147">MSPSDQCTPVFELGQIVISMTNGLREVSGGRTSKLLGYQITLLEVFDHEVKKLSKLGYCDYELAFVSYNVAITLFNESKDLGPKEFIQSLDDLFLQKRNDLVNVEKYINENSKEKKASPTVTEDVLLARFNKLTTKTSPESTTNGEAKKVFKSPFDKYKYKECISATELHQILSDKDLSKSVLLIDYRTQKEFDYNHINFTNLVNVDPTWLNGLDLRTGTLTDSDLDERLQMLMKDDQYEKFRRRSSYELIVIYNLKFGATTSKFSALENSLKNSDKNGIASSSPFTKLVDLITFRHKYLSTKLKRHPVYLGGGVSQWFEKFGEGSISKTTIARPLPRPEATLSKGSTPGSISRRSSYNGTGQSNGDSLNLGRSDSPYLRNFSEYISTATSAGTPQSVPFSSISENSQSIFGPNFNGKSQHSTNNGSTLVATKSNISPATTNSIESTPQTSSRIKKSPSFSSTSSPPVKSQSPIPTPSPSTSASSFLEQYSTGLTNLGNSCYMNCVLQCLGATPQLTGFFFPPQVIQSGQSSSEGSALQSYRQHINVNNILGTKGILTTTFVTLLTNMFSNNGKFFTPSHFKKVIGSLSPGGQFASFDQQDCIEFLNFVLDGLHEDLNQMAIHNAKEKQSIMELTPDQEKTRELLPVRLASTIEWERYLKLNFSIVVDYFQGQYLSQLKCLECQLTSTTYNAFSILSLPVPERLGSSRNLSLDDCLKEFTTTELLDNNNKWHCPRCKKFTRSTKKISITRLPQVLIIHFKRFKISMQTGNFDKLNTMITYPVNSVLDLTSYWPEVGTTLSENSEMTIEKESQVLSTLPNRNQSPPFRYRLYGVVNHYGTLSTGHYTSYVYKKSDAKKKRDWCYFDDAKVTYNCKESQVLNANAYCLFYQRI</sequence>
<evidence type="ECO:0000256" key="7">
    <source>
        <dbReference type="RuleBase" id="RU366025"/>
    </source>
</evidence>
<dbReference type="Pfam" id="PF00443">
    <property type="entry name" value="UCH"/>
    <property type="match status" value="1"/>
</dbReference>
<dbReference type="InterPro" id="IPR028889">
    <property type="entry name" value="USP"/>
</dbReference>
<accession>A0ABP0EED0</accession>
<dbReference type="CDD" id="cd02674">
    <property type="entry name" value="Peptidase_C19R"/>
    <property type="match status" value="1"/>
</dbReference>
<feature type="domain" description="USP" evidence="9">
    <location>
        <begin position="492"/>
        <end position="891"/>
    </location>
</feature>
<dbReference type="Proteomes" id="UP001497600">
    <property type="component" value="Chromosome F"/>
</dbReference>
<evidence type="ECO:0000259" key="9">
    <source>
        <dbReference type="PROSITE" id="PS50235"/>
    </source>
</evidence>
<feature type="region of interest" description="Disordered" evidence="8">
    <location>
        <begin position="330"/>
        <end position="374"/>
    </location>
</feature>
<evidence type="ECO:0000313" key="11">
    <source>
        <dbReference type="Proteomes" id="UP001497600"/>
    </source>
</evidence>
<dbReference type="Gene3D" id="3.40.250.10">
    <property type="entry name" value="Rhodanese-like domain"/>
    <property type="match status" value="1"/>
</dbReference>
<dbReference type="PANTHER" id="PTHR21646">
    <property type="entry name" value="UBIQUITIN CARBOXYL-TERMINAL HYDROLASE"/>
    <property type="match status" value="1"/>
</dbReference>
<evidence type="ECO:0000313" key="10">
    <source>
        <dbReference type="EMBL" id="CAK7911215.1"/>
    </source>
</evidence>
<evidence type="ECO:0000256" key="2">
    <source>
        <dbReference type="ARBA" id="ARBA00009085"/>
    </source>
</evidence>
<organism evidence="10 11">
    <name type="scientific">[Candida] anglica</name>
    <dbReference type="NCBI Taxonomy" id="148631"/>
    <lineage>
        <taxon>Eukaryota</taxon>
        <taxon>Fungi</taxon>
        <taxon>Dikarya</taxon>
        <taxon>Ascomycota</taxon>
        <taxon>Saccharomycotina</taxon>
        <taxon>Pichiomycetes</taxon>
        <taxon>Debaryomycetaceae</taxon>
        <taxon>Kurtzmaniella</taxon>
    </lineage>
</organism>
<dbReference type="InterPro" id="IPR036873">
    <property type="entry name" value="Rhodanese-like_dom_sf"/>
</dbReference>
<evidence type="ECO:0000256" key="4">
    <source>
        <dbReference type="ARBA" id="ARBA00022786"/>
    </source>
</evidence>
<reference evidence="10 11" key="1">
    <citation type="submission" date="2024-01" db="EMBL/GenBank/DDBJ databases">
        <authorList>
            <consortium name="Genoscope - CEA"/>
            <person name="William W."/>
        </authorList>
    </citation>
    <scope>NUCLEOTIDE SEQUENCE [LARGE SCALE GENOMIC DNA]</scope>
    <source>
        <strain evidence="10 11">29B2s-10</strain>
    </source>
</reference>
<dbReference type="InterPro" id="IPR018200">
    <property type="entry name" value="USP_CS"/>
</dbReference>
<comment type="catalytic activity">
    <reaction evidence="1 7">
        <text>Thiol-dependent hydrolysis of ester, thioester, amide, peptide and isopeptide bonds formed by the C-terminal Gly of ubiquitin (a 76-residue protein attached to proteins as an intracellular targeting signal).</text>
        <dbReference type="EC" id="3.4.19.12"/>
    </reaction>
</comment>
<keyword evidence="11" id="KW-1185">Reference proteome</keyword>
<evidence type="ECO:0000256" key="6">
    <source>
        <dbReference type="ARBA" id="ARBA00022807"/>
    </source>
</evidence>
<evidence type="ECO:0000256" key="8">
    <source>
        <dbReference type="SAM" id="MobiDB-lite"/>
    </source>
</evidence>
<comment type="similarity">
    <text evidence="2 7">Belongs to the peptidase C19 family.</text>
</comment>
<keyword evidence="5 7" id="KW-0378">Hydrolase</keyword>
<dbReference type="EC" id="3.4.19.12" evidence="7"/>
<dbReference type="InterPro" id="IPR001394">
    <property type="entry name" value="Peptidase_C19_UCH"/>
</dbReference>
<dbReference type="PROSITE" id="PS00973">
    <property type="entry name" value="USP_2"/>
    <property type="match status" value="1"/>
</dbReference>
<feature type="region of interest" description="Disordered" evidence="8">
    <location>
        <begin position="411"/>
        <end position="483"/>
    </location>
</feature>
<proteinExistence type="inferred from homology"/>
<feature type="compositionally biased region" description="Polar residues" evidence="8">
    <location>
        <begin position="411"/>
        <end position="450"/>
    </location>
</feature>
<dbReference type="PROSITE" id="PS50235">
    <property type="entry name" value="USP_3"/>
    <property type="match status" value="1"/>
</dbReference>
<dbReference type="InterPro" id="IPR050185">
    <property type="entry name" value="Ub_carboxyl-term_hydrolase"/>
</dbReference>
<evidence type="ECO:0000256" key="5">
    <source>
        <dbReference type="ARBA" id="ARBA00022801"/>
    </source>
</evidence>
<keyword evidence="4 7" id="KW-0833">Ubl conjugation pathway</keyword>
<dbReference type="GO" id="GO:0016787">
    <property type="term" value="F:hydrolase activity"/>
    <property type="evidence" value="ECO:0007669"/>
    <property type="project" value="UniProtKB-KW"/>
</dbReference>